<sequence>MDRWILLFGTADRGCRCLRPTPEGAGLFPVPRSRCRCGLMWYLHPHARGCGADMSNLSIA</sequence>
<proteinExistence type="predicted"/>
<gene>
    <name evidence="1" type="ORF">RAJCM14343_4363</name>
</gene>
<name>A0ABQ0YRR8_9NOCA</name>
<keyword evidence="2" id="KW-1185">Reference proteome</keyword>
<evidence type="ECO:0000313" key="1">
    <source>
        <dbReference type="EMBL" id="GES39095.1"/>
    </source>
</evidence>
<dbReference type="Proteomes" id="UP000325466">
    <property type="component" value="Unassembled WGS sequence"/>
</dbReference>
<organism evidence="1 2">
    <name type="scientific">Rhodococcus aetherivorans</name>
    <dbReference type="NCBI Taxonomy" id="191292"/>
    <lineage>
        <taxon>Bacteria</taxon>
        <taxon>Bacillati</taxon>
        <taxon>Actinomycetota</taxon>
        <taxon>Actinomycetes</taxon>
        <taxon>Mycobacteriales</taxon>
        <taxon>Nocardiaceae</taxon>
        <taxon>Rhodococcus</taxon>
    </lineage>
</organism>
<reference evidence="1 2" key="1">
    <citation type="journal article" date="2018" name="Biodegradation">
        <title>1,4-Dioxane degradation characteristics of Rhodococcus aetherivorans JCM 14343.</title>
        <authorList>
            <person name="Inoue D."/>
            <person name="Tsunoda T."/>
            <person name="Yamamoto N."/>
            <person name="Ike M."/>
            <person name="Sei K."/>
        </authorList>
    </citation>
    <scope>NUCLEOTIDE SEQUENCE [LARGE SCALE GENOMIC DNA]</scope>
    <source>
        <strain evidence="1 2">JCM 14343</strain>
    </source>
</reference>
<evidence type="ECO:0000313" key="2">
    <source>
        <dbReference type="Proteomes" id="UP000325466"/>
    </source>
</evidence>
<protein>
    <submittedName>
        <fullName evidence="1">Uncharacterized protein</fullName>
    </submittedName>
</protein>
<dbReference type="EMBL" id="BLAH01000110">
    <property type="protein sequence ID" value="GES39095.1"/>
    <property type="molecule type" value="Genomic_DNA"/>
</dbReference>
<accession>A0ABQ0YRR8</accession>
<comment type="caution">
    <text evidence="1">The sequence shown here is derived from an EMBL/GenBank/DDBJ whole genome shotgun (WGS) entry which is preliminary data.</text>
</comment>